<dbReference type="Proteomes" id="UP000184383">
    <property type="component" value="Unassembled WGS sequence"/>
</dbReference>
<evidence type="ECO:0000313" key="3">
    <source>
        <dbReference type="Proteomes" id="UP000184383"/>
    </source>
</evidence>
<sequence length="274" mass="31451">MPEPPRRIVLEKSRTVRRRYQRSNKRFQFSASQIERIEREQERERRAKKLQENEKKRIANKKKKAEREAKAREERRRNGPDPDAFAVPSSQPLLSRFLQKPKQPQNPQPTVANNNGTEDEYTEPDSPGDVETELDDDHGSGSGLDTGTDYLSDPTVTIDSNKENNDTTGHDVLGADNDNDDDEFSECSFFCDEDTIRQAETVATALDTKTKDTDRQDTLKEAPETMRPSEKPNMQLSVGESFQDDTALLLEEYAYEFDDTDEEFEQELLQLDPV</sequence>
<proteinExistence type="predicted"/>
<dbReference type="AlphaFoldDB" id="A0A1L9RVN7"/>
<evidence type="ECO:0000313" key="2">
    <source>
        <dbReference type="EMBL" id="OJJ38986.1"/>
    </source>
</evidence>
<feature type="compositionally biased region" description="Basic and acidic residues" evidence="1">
    <location>
        <begin position="208"/>
        <end position="230"/>
    </location>
</feature>
<reference evidence="3" key="1">
    <citation type="journal article" date="2017" name="Genome Biol.">
        <title>Comparative genomics reveals high biological diversity and specific adaptations in the industrially and medically important fungal genus Aspergillus.</title>
        <authorList>
            <person name="de Vries R.P."/>
            <person name="Riley R."/>
            <person name="Wiebenga A."/>
            <person name="Aguilar-Osorio G."/>
            <person name="Amillis S."/>
            <person name="Uchima C.A."/>
            <person name="Anderluh G."/>
            <person name="Asadollahi M."/>
            <person name="Askin M."/>
            <person name="Barry K."/>
            <person name="Battaglia E."/>
            <person name="Bayram O."/>
            <person name="Benocci T."/>
            <person name="Braus-Stromeyer S.A."/>
            <person name="Caldana C."/>
            <person name="Canovas D."/>
            <person name="Cerqueira G.C."/>
            <person name="Chen F."/>
            <person name="Chen W."/>
            <person name="Choi C."/>
            <person name="Clum A."/>
            <person name="Dos Santos R.A."/>
            <person name="Damasio A.R."/>
            <person name="Diallinas G."/>
            <person name="Emri T."/>
            <person name="Fekete E."/>
            <person name="Flipphi M."/>
            <person name="Freyberg S."/>
            <person name="Gallo A."/>
            <person name="Gournas C."/>
            <person name="Habgood R."/>
            <person name="Hainaut M."/>
            <person name="Harispe M.L."/>
            <person name="Henrissat B."/>
            <person name="Hilden K.S."/>
            <person name="Hope R."/>
            <person name="Hossain A."/>
            <person name="Karabika E."/>
            <person name="Karaffa L."/>
            <person name="Karanyi Z."/>
            <person name="Krasevec N."/>
            <person name="Kuo A."/>
            <person name="Kusch H."/>
            <person name="LaButti K."/>
            <person name="Lagendijk E.L."/>
            <person name="Lapidus A."/>
            <person name="Levasseur A."/>
            <person name="Lindquist E."/>
            <person name="Lipzen A."/>
            <person name="Logrieco A.F."/>
            <person name="MacCabe A."/>
            <person name="Maekelae M.R."/>
            <person name="Malavazi I."/>
            <person name="Melin P."/>
            <person name="Meyer V."/>
            <person name="Mielnichuk N."/>
            <person name="Miskei M."/>
            <person name="Molnar A.P."/>
            <person name="Mule G."/>
            <person name="Ngan C.Y."/>
            <person name="Orejas M."/>
            <person name="Orosz E."/>
            <person name="Ouedraogo J.P."/>
            <person name="Overkamp K.M."/>
            <person name="Park H.-S."/>
            <person name="Perrone G."/>
            <person name="Piumi F."/>
            <person name="Punt P.J."/>
            <person name="Ram A.F."/>
            <person name="Ramon A."/>
            <person name="Rauscher S."/>
            <person name="Record E."/>
            <person name="Riano-Pachon D.M."/>
            <person name="Robert V."/>
            <person name="Roehrig J."/>
            <person name="Ruller R."/>
            <person name="Salamov A."/>
            <person name="Salih N.S."/>
            <person name="Samson R.A."/>
            <person name="Sandor E."/>
            <person name="Sanguinetti M."/>
            <person name="Schuetze T."/>
            <person name="Sepcic K."/>
            <person name="Shelest E."/>
            <person name="Sherlock G."/>
            <person name="Sophianopoulou V."/>
            <person name="Squina F.M."/>
            <person name="Sun H."/>
            <person name="Susca A."/>
            <person name="Todd R.B."/>
            <person name="Tsang A."/>
            <person name="Unkles S.E."/>
            <person name="van de Wiele N."/>
            <person name="van Rossen-Uffink D."/>
            <person name="Oliveira J.V."/>
            <person name="Vesth T.C."/>
            <person name="Visser J."/>
            <person name="Yu J.-H."/>
            <person name="Zhou M."/>
            <person name="Andersen M.R."/>
            <person name="Archer D.B."/>
            <person name="Baker S.E."/>
            <person name="Benoit I."/>
            <person name="Brakhage A.A."/>
            <person name="Braus G.H."/>
            <person name="Fischer R."/>
            <person name="Frisvad J.C."/>
            <person name="Goldman G.H."/>
            <person name="Houbraken J."/>
            <person name="Oakley B."/>
            <person name="Pocsi I."/>
            <person name="Scazzocchio C."/>
            <person name="Seiboth B."/>
            <person name="vanKuyk P.A."/>
            <person name="Wortman J."/>
            <person name="Dyer P.S."/>
            <person name="Grigoriev I.V."/>
        </authorList>
    </citation>
    <scope>NUCLEOTIDE SEQUENCE [LARGE SCALE GENOMIC DNA]</scope>
    <source>
        <strain evidence="3">DTO 134E9</strain>
    </source>
</reference>
<feature type="region of interest" description="Disordered" evidence="1">
    <location>
        <begin position="21"/>
        <end position="181"/>
    </location>
</feature>
<feature type="compositionally biased region" description="Basic and acidic residues" evidence="1">
    <location>
        <begin position="65"/>
        <end position="80"/>
    </location>
</feature>
<protein>
    <submittedName>
        <fullName evidence="2">Uncharacterized protein</fullName>
    </submittedName>
</protein>
<gene>
    <name evidence="2" type="ORF">ASPWEDRAFT_24856</name>
</gene>
<organism evidence="2 3">
    <name type="scientific">Aspergillus wentii DTO 134E9</name>
    <dbReference type="NCBI Taxonomy" id="1073089"/>
    <lineage>
        <taxon>Eukaryota</taxon>
        <taxon>Fungi</taxon>
        <taxon>Dikarya</taxon>
        <taxon>Ascomycota</taxon>
        <taxon>Pezizomycotina</taxon>
        <taxon>Eurotiomycetes</taxon>
        <taxon>Eurotiomycetidae</taxon>
        <taxon>Eurotiales</taxon>
        <taxon>Aspergillaceae</taxon>
        <taxon>Aspergillus</taxon>
        <taxon>Aspergillus subgen. Cremei</taxon>
    </lineage>
</organism>
<name>A0A1L9RVN7_ASPWE</name>
<feature type="compositionally biased region" description="Low complexity" evidence="1">
    <location>
        <begin position="100"/>
        <end position="109"/>
    </location>
</feature>
<feature type="compositionally biased region" description="Basic and acidic residues" evidence="1">
    <location>
        <begin position="35"/>
        <end position="57"/>
    </location>
</feature>
<accession>A0A1L9RVN7</accession>
<dbReference type="VEuPathDB" id="FungiDB:ASPWEDRAFT_24856"/>
<feature type="compositionally biased region" description="Acidic residues" evidence="1">
    <location>
        <begin position="117"/>
        <end position="136"/>
    </location>
</feature>
<keyword evidence="3" id="KW-1185">Reference proteome</keyword>
<dbReference type="EMBL" id="KV878210">
    <property type="protein sequence ID" value="OJJ38986.1"/>
    <property type="molecule type" value="Genomic_DNA"/>
</dbReference>
<feature type="region of interest" description="Disordered" evidence="1">
    <location>
        <begin position="206"/>
        <end position="233"/>
    </location>
</feature>
<feature type="compositionally biased region" description="Basic and acidic residues" evidence="1">
    <location>
        <begin position="160"/>
        <end position="169"/>
    </location>
</feature>
<evidence type="ECO:0000256" key="1">
    <source>
        <dbReference type="SAM" id="MobiDB-lite"/>
    </source>
</evidence>
<dbReference type="OrthoDB" id="4227165at2759"/>
<dbReference type="GeneID" id="63748516"/>
<dbReference type="RefSeq" id="XP_040692662.1">
    <property type="nucleotide sequence ID" value="XM_040832668.1"/>
</dbReference>